<protein>
    <submittedName>
        <fullName evidence="1">Uncharacterized protein</fullName>
    </submittedName>
</protein>
<dbReference type="AlphaFoldDB" id="A0AAV1YYW4"/>
<evidence type="ECO:0000313" key="2">
    <source>
        <dbReference type="Proteomes" id="UP001497382"/>
    </source>
</evidence>
<dbReference type="EMBL" id="CAXIEN010000010">
    <property type="protein sequence ID" value="CAL1263874.1"/>
    <property type="molecule type" value="Genomic_DNA"/>
</dbReference>
<accession>A0AAV1YYW4</accession>
<gene>
    <name evidence="1" type="ORF">LARSCL_LOCUS1714</name>
</gene>
<comment type="caution">
    <text evidence="1">The sequence shown here is derived from an EMBL/GenBank/DDBJ whole genome shotgun (WGS) entry which is preliminary data.</text>
</comment>
<organism evidence="1 2">
    <name type="scientific">Larinioides sclopetarius</name>
    <dbReference type="NCBI Taxonomy" id="280406"/>
    <lineage>
        <taxon>Eukaryota</taxon>
        <taxon>Metazoa</taxon>
        <taxon>Ecdysozoa</taxon>
        <taxon>Arthropoda</taxon>
        <taxon>Chelicerata</taxon>
        <taxon>Arachnida</taxon>
        <taxon>Araneae</taxon>
        <taxon>Araneomorphae</taxon>
        <taxon>Entelegynae</taxon>
        <taxon>Araneoidea</taxon>
        <taxon>Araneidae</taxon>
        <taxon>Larinioides</taxon>
    </lineage>
</organism>
<reference evidence="1 2" key="1">
    <citation type="submission" date="2024-04" db="EMBL/GenBank/DDBJ databases">
        <authorList>
            <person name="Rising A."/>
            <person name="Reimegard J."/>
            <person name="Sonavane S."/>
            <person name="Akerstrom W."/>
            <person name="Nylinder S."/>
            <person name="Hedman E."/>
            <person name="Kallberg Y."/>
        </authorList>
    </citation>
    <scope>NUCLEOTIDE SEQUENCE [LARGE SCALE GENOMIC DNA]</scope>
</reference>
<keyword evidence="2" id="KW-1185">Reference proteome</keyword>
<evidence type="ECO:0000313" key="1">
    <source>
        <dbReference type="EMBL" id="CAL1263874.1"/>
    </source>
</evidence>
<dbReference type="Proteomes" id="UP001497382">
    <property type="component" value="Unassembled WGS sequence"/>
</dbReference>
<name>A0AAV1YYW4_9ARAC</name>
<feature type="non-terminal residue" evidence="1">
    <location>
        <position position="47"/>
    </location>
</feature>
<proteinExistence type="predicted"/>
<sequence length="47" mass="5364">MFPRDSSTGFSYQLCKSSLQKFQTLFYLHKCVYSGTSSGCCGHRFTK</sequence>